<dbReference type="InterPro" id="IPR050364">
    <property type="entry name" value="Cytochrome_P450_fung"/>
</dbReference>
<dbReference type="EMBL" id="JAIZPD010000016">
    <property type="protein sequence ID" value="KAH0958297.1"/>
    <property type="molecule type" value="Genomic_DNA"/>
</dbReference>
<keyword evidence="5" id="KW-0560">Oxidoreductase</keyword>
<sequence>MAGQSLPPGPKPLPIVGNIMDLPPKGVPEFQHWLKHKEAYGLISSVTVMGQTLVIIHDKQAAHHLMEKNSIKTSARPQFEFASKLCGFGEILASQQYGDKYRRGRKMVHQQLGTMAAATRYNDIQEVGARRFLLQVLNKPEHLIKHLKT</sequence>
<comment type="caution">
    <text evidence="8">The sequence shown here is derived from an EMBL/GenBank/DDBJ whole genome shotgun (WGS) entry which is preliminary data.</text>
</comment>
<dbReference type="OrthoDB" id="2789670at2759"/>
<dbReference type="PANTHER" id="PTHR46300:SF7">
    <property type="entry name" value="P450, PUTATIVE (EUROFUNG)-RELATED"/>
    <property type="match status" value="1"/>
</dbReference>
<evidence type="ECO:0000256" key="3">
    <source>
        <dbReference type="ARBA" id="ARBA00022617"/>
    </source>
</evidence>
<gene>
    <name evidence="8" type="ORF">HRG_10598</name>
</gene>
<evidence type="ECO:0000313" key="9">
    <source>
        <dbReference type="Proteomes" id="UP000824596"/>
    </source>
</evidence>
<dbReference type="GO" id="GO:0005506">
    <property type="term" value="F:iron ion binding"/>
    <property type="evidence" value="ECO:0007669"/>
    <property type="project" value="InterPro"/>
</dbReference>
<dbReference type="RefSeq" id="XP_044715811.1">
    <property type="nucleotide sequence ID" value="XM_044869069.1"/>
</dbReference>
<dbReference type="SUPFAM" id="SSF48264">
    <property type="entry name" value="Cytochrome P450"/>
    <property type="match status" value="1"/>
</dbReference>
<dbReference type="InterPro" id="IPR001128">
    <property type="entry name" value="Cyt_P450"/>
</dbReference>
<dbReference type="GO" id="GO:0004497">
    <property type="term" value="F:monooxygenase activity"/>
    <property type="evidence" value="ECO:0007669"/>
    <property type="project" value="UniProtKB-KW"/>
</dbReference>
<name>A0A9P8MNN9_9HYPO</name>
<dbReference type="InterPro" id="IPR036396">
    <property type="entry name" value="Cyt_P450_sf"/>
</dbReference>
<dbReference type="Pfam" id="PF00067">
    <property type="entry name" value="p450"/>
    <property type="match status" value="1"/>
</dbReference>
<evidence type="ECO:0000256" key="2">
    <source>
        <dbReference type="ARBA" id="ARBA00010617"/>
    </source>
</evidence>
<comment type="cofactor">
    <cofactor evidence="1">
        <name>heme</name>
        <dbReference type="ChEBI" id="CHEBI:30413"/>
    </cofactor>
</comment>
<dbReference type="GO" id="GO:0020037">
    <property type="term" value="F:heme binding"/>
    <property type="evidence" value="ECO:0007669"/>
    <property type="project" value="InterPro"/>
</dbReference>
<accession>A0A9P8MNN9</accession>
<dbReference type="PANTHER" id="PTHR46300">
    <property type="entry name" value="P450, PUTATIVE (EUROFUNG)-RELATED-RELATED"/>
    <property type="match status" value="1"/>
</dbReference>
<protein>
    <submittedName>
        <fullName evidence="8">Cytochrome p450 domain-containing protein</fullName>
    </submittedName>
</protein>
<evidence type="ECO:0000256" key="7">
    <source>
        <dbReference type="ARBA" id="ARBA00023033"/>
    </source>
</evidence>
<keyword evidence="4" id="KW-0479">Metal-binding</keyword>
<dbReference type="GO" id="GO:0016705">
    <property type="term" value="F:oxidoreductase activity, acting on paired donors, with incorporation or reduction of molecular oxygen"/>
    <property type="evidence" value="ECO:0007669"/>
    <property type="project" value="InterPro"/>
</dbReference>
<evidence type="ECO:0000256" key="6">
    <source>
        <dbReference type="ARBA" id="ARBA00023004"/>
    </source>
</evidence>
<dbReference type="AlphaFoldDB" id="A0A9P8MNN9"/>
<keyword evidence="6" id="KW-0408">Iron</keyword>
<evidence type="ECO:0000313" key="8">
    <source>
        <dbReference type="EMBL" id="KAH0958297.1"/>
    </source>
</evidence>
<evidence type="ECO:0000256" key="4">
    <source>
        <dbReference type="ARBA" id="ARBA00022723"/>
    </source>
</evidence>
<keyword evidence="7" id="KW-0503">Monooxygenase</keyword>
<dbReference type="Gene3D" id="1.10.630.10">
    <property type="entry name" value="Cytochrome P450"/>
    <property type="match status" value="1"/>
</dbReference>
<dbReference type="GeneID" id="68359727"/>
<evidence type="ECO:0000256" key="5">
    <source>
        <dbReference type="ARBA" id="ARBA00023002"/>
    </source>
</evidence>
<evidence type="ECO:0000256" key="1">
    <source>
        <dbReference type="ARBA" id="ARBA00001971"/>
    </source>
</evidence>
<keyword evidence="9" id="KW-1185">Reference proteome</keyword>
<comment type="similarity">
    <text evidence="2">Belongs to the cytochrome P450 family.</text>
</comment>
<reference evidence="8" key="1">
    <citation type="submission" date="2021-09" db="EMBL/GenBank/DDBJ databases">
        <title>A high-quality genome of the endoparasitic fungus Hirsutella rhossiliensis with a comparison of Hirsutella genomes reveals transposable elements contributing to genome size variation.</title>
        <authorList>
            <person name="Lin R."/>
            <person name="Jiao Y."/>
            <person name="Sun X."/>
            <person name="Ling J."/>
            <person name="Xie B."/>
            <person name="Cheng X."/>
        </authorList>
    </citation>
    <scope>NUCLEOTIDE SEQUENCE</scope>
    <source>
        <strain evidence="8">HR02</strain>
    </source>
</reference>
<organism evidence="8 9">
    <name type="scientific">Hirsutella rhossiliensis</name>
    <dbReference type="NCBI Taxonomy" id="111463"/>
    <lineage>
        <taxon>Eukaryota</taxon>
        <taxon>Fungi</taxon>
        <taxon>Dikarya</taxon>
        <taxon>Ascomycota</taxon>
        <taxon>Pezizomycotina</taxon>
        <taxon>Sordariomycetes</taxon>
        <taxon>Hypocreomycetidae</taxon>
        <taxon>Hypocreales</taxon>
        <taxon>Ophiocordycipitaceae</taxon>
        <taxon>Hirsutella</taxon>
    </lineage>
</organism>
<proteinExistence type="inferred from homology"/>
<keyword evidence="3" id="KW-0349">Heme</keyword>
<dbReference type="Proteomes" id="UP000824596">
    <property type="component" value="Unassembled WGS sequence"/>
</dbReference>